<dbReference type="GeneID" id="47723927"/>
<dbReference type="KEGG" id="tmar:MARIT_2457"/>
<evidence type="ECO:0008006" key="3">
    <source>
        <dbReference type="Google" id="ProtNLM"/>
    </source>
</evidence>
<evidence type="ECO:0000313" key="1">
    <source>
        <dbReference type="EMBL" id="SFZ84016.1"/>
    </source>
</evidence>
<dbReference type="Proteomes" id="UP000231564">
    <property type="component" value="Chromosome MARIT"/>
</dbReference>
<name>A0A2H1EBS3_9FLAO</name>
<accession>A0A2H1EBS3</accession>
<keyword evidence="2" id="KW-1185">Reference proteome</keyword>
<dbReference type="AlphaFoldDB" id="A0A2H1EBS3"/>
<protein>
    <recommendedName>
        <fullName evidence="3">Lipoprotein</fullName>
    </recommendedName>
</protein>
<evidence type="ECO:0000313" key="2">
    <source>
        <dbReference type="Proteomes" id="UP000231564"/>
    </source>
</evidence>
<dbReference type="OrthoDB" id="1377326at2"/>
<proteinExistence type="predicted"/>
<organism evidence="1 2">
    <name type="scientific">Tenacibaculum maritimum NCIMB 2154</name>
    <dbReference type="NCBI Taxonomy" id="1349785"/>
    <lineage>
        <taxon>Bacteria</taxon>
        <taxon>Pseudomonadati</taxon>
        <taxon>Bacteroidota</taxon>
        <taxon>Flavobacteriia</taxon>
        <taxon>Flavobacteriales</taxon>
        <taxon>Flavobacteriaceae</taxon>
        <taxon>Tenacibaculum</taxon>
    </lineage>
</organism>
<dbReference type="EMBL" id="LT634361">
    <property type="protein sequence ID" value="SFZ84016.1"/>
    <property type="molecule type" value="Genomic_DNA"/>
</dbReference>
<sequence>MKYITSIILFFFLSCKTTTKEKTIQQEKDRIQLIKTDVKKRKKNNKDLDFDLKEILNQDMIGLSVNEEEEDPLKKYMYDFSGACYSCDIANIKFINNSLILRNICETAKKRVFKINKINKINKGYEIYFVQNNKEIILFLTKIEATPIYNIVLNKNFEEIEDFRINNFYITKKEMFKLENHSCEDFEG</sequence>
<reference evidence="1 2" key="1">
    <citation type="submission" date="2016-11" db="EMBL/GenBank/DDBJ databases">
        <authorList>
            <person name="Jaros S."/>
            <person name="Januszkiewicz K."/>
            <person name="Wedrychowicz H."/>
        </authorList>
    </citation>
    <scope>NUCLEOTIDE SEQUENCE [LARGE SCALE GENOMIC DNA]</scope>
    <source>
        <strain evidence="1">NCIMB 2154T</strain>
    </source>
</reference>
<dbReference type="PROSITE" id="PS51257">
    <property type="entry name" value="PROKAR_LIPOPROTEIN"/>
    <property type="match status" value="1"/>
</dbReference>
<gene>
    <name evidence="1" type="ORF">MARIT_2457</name>
</gene>
<dbReference type="RefSeq" id="WP_100211610.1">
    <property type="nucleotide sequence ID" value="NZ_LT634361.1"/>
</dbReference>